<gene>
    <name evidence="3" type="ORF">ABUE30_08490</name>
</gene>
<feature type="region of interest" description="Disordered" evidence="1">
    <location>
        <begin position="490"/>
        <end position="514"/>
    </location>
</feature>
<dbReference type="InterPro" id="IPR038610">
    <property type="entry name" value="FliK-like_C_sf"/>
</dbReference>
<sequence>MATVNIANISQLAPSRNETTSVGVVTQPSHAHSFNDAFGQARQQQHWPTRKSGNILPSHASRVNSSRAESTQDRISQQTMNSAPLSRTDARSSSSTAQQNARPTKHSVTKLDTDYDEKKPVKDAQQLLNQVQQAQSVSTQVKDGDPKLSANMKLAQQVLATAQKLVASNKDQSNSEGLDVTPLELALLALQKVQHDAGVTDTQSTDPTDELHAALEALQQLSGKLSLASPPTDVNTQIAVAIKALQKNLNSDDQVGGGKAATEVKNLSDKLAAVLNTLQQSQNSKNQMGGKEAGTVSFDAHNLSEKLAAALKALQQSQSSSDQMDGKEASTVSFDAHNLSEKLAAALKALQQSQSSSDQMDGKEASTVSFDAHNLSEKLAAALNTLQQSQNASDQSNGDETGRASSEAKNLIDKLTAALKALHQDKVHAGDHEEQVSVDSLDLTTAALLVMAQLKLDQSVDKSQAASGSETAMAPSASKIMLSSQMQAALKQVMQSKEQTEHAKGDAKEAAGTSNNASTLLQQLQSGHKLAASQLPSSDPQDKSSLSASHESVKGATGEVAQGTDGTQGKKLTDQGKMLPTQLAQSTLQSGQNVQSSKPLDVTQAMQSANDTAASSQSVNTAANSSHSALQAAVHQAVKAGSASQHEEPSPSSATVTNLAAQAHHALSNDASGLGGQGQQQGSGQSNMMNHSAASANQKADSSFASQLSMNNNTHLSSELNERVNYMVSNKLQTAEIRLDPGHLGSMNIRLSLHHDQAQVQIQVHNPQARDMLEQTMPKLKEMLAQQGIQLGQSQISQQNSGGQGQAQQQAFAQTGGDGRGHLPAGMRSSTLGGDSEFDEIAAPVRHQRPSAKDGIDYYA</sequence>
<comment type="caution">
    <text evidence="3">The sequence shown here is derived from an EMBL/GenBank/DDBJ whole genome shotgun (WGS) entry which is preliminary data.</text>
</comment>
<reference evidence="3 4" key="1">
    <citation type="journal article" date="2013" name="Int. J. Syst. Evol. Microbiol.">
        <title>Celerinatantimonas yamalensis sp. nov., a cold-adapted diazotrophic bacterium from a cold permafrost brine.</title>
        <authorList>
            <person name="Shcherbakova V."/>
            <person name="Chuvilskaya N."/>
            <person name="Rivkina E."/>
            <person name="Demidov N."/>
            <person name="Uchaeva V."/>
            <person name="Suetin S."/>
            <person name="Suzina N."/>
            <person name="Gilichinsky D."/>
        </authorList>
    </citation>
    <scope>NUCLEOTIDE SEQUENCE [LARGE SCALE GENOMIC DNA]</scope>
    <source>
        <strain evidence="3 4">C7</strain>
    </source>
</reference>
<dbReference type="RefSeq" id="WP_408623318.1">
    <property type="nucleotide sequence ID" value="NZ_JBEQCT010000003.1"/>
</dbReference>
<evidence type="ECO:0000313" key="4">
    <source>
        <dbReference type="Proteomes" id="UP001629953"/>
    </source>
</evidence>
<protein>
    <submittedName>
        <fullName evidence="3">Flagellar hook-length control protein FliK</fullName>
    </submittedName>
</protein>
<feature type="compositionally biased region" description="Basic and acidic residues" evidence="1">
    <location>
        <begin position="851"/>
        <end position="860"/>
    </location>
</feature>
<feature type="region of interest" description="Disordered" evidence="1">
    <location>
        <begin position="526"/>
        <end position="656"/>
    </location>
</feature>
<dbReference type="PANTHER" id="PTHR37533:SF2">
    <property type="entry name" value="FLAGELLAR HOOK-LENGTH CONTROL PROTEIN"/>
    <property type="match status" value="1"/>
</dbReference>
<dbReference type="Pfam" id="PF02120">
    <property type="entry name" value="Flg_hook"/>
    <property type="match status" value="1"/>
</dbReference>
<feature type="compositionally biased region" description="Polar residues" evidence="1">
    <location>
        <begin position="582"/>
        <end position="629"/>
    </location>
</feature>
<feature type="region of interest" description="Disordered" evidence="1">
    <location>
        <begin position="39"/>
        <end position="116"/>
    </location>
</feature>
<proteinExistence type="predicted"/>
<feature type="compositionally biased region" description="Polar residues" evidence="1">
    <location>
        <begin position="534"/>
        <end position="550"/>
    </location>
</feature>
<feature type="region of interest" description="Disordered" evidence="1">
    <location>
        <begin position="841"/>
        <end position="860"/>
    </location>
</feature>
<accession>A0ABW9G643</accession>
<dbReference type="InterPro" id="IPR052563">
    <property type="entry name" value="FliK"/>
</dbReference>
<organism evidence="3 4">
    <name type="scientific">Celerinatantimonas yamalensis</name>
    <dbReference type="NCBI Taxonomy" id="559956"/>
    <lineage>
        <taxon>Bacteria</taxon>
        <taxon>Pseudomonadati</taxon>
        <taxon>Pseudomonadota</taxon>
        <taxon>Gammaproteobacteria</taxon>
        <taxon>Celerinatantimonadaceae</taxon>
        <taxon>Celerinatantimonas</taxon>
    </lineage>
</organism>
<dbReference type="Proteomes" id="UP001629953">
    <property type="component" value="Unassembled WGS sequence"/>
</dbReference>
<dbReference type="InterPro" id="IPR021136">
    <property type="entry name" value="Flagellar_hook_control-like_C"/>
</dbReference>
<feature type="compositionally biased region" description="Polar residues" evidence="1">
    <location>
        <begin position="687"/>
        <end position="703"/>
    </location>
</feature>
<keyword evidence="3" id="KW-0969">Cilium</keyword>
<keyword evidence="3" id="KW-0966">Cell projection</keyword>
<evidence type="ECO:0000259" key="2">
    <source>
        <dbReference type="Pfam" id="PF02120"/>
    </source>
</evidence>
<feature type="compositionally biased region" description="Low complexity" evidence="1">
    <location>
        <begin position="794"/>
        <end position="815"/>
    </location>
</feature>
<feature type="region of interest" description="Disordered" evidence="1">
    <location>
        <begin position="669"/>
        <end position="703"/>
    </location>
</feature>
<feature type="region of interest" description="Disordered" evidence="1">
    <location>
        <begin position="794"/>
        <end position="835"/>
    </location>
</feature>
<dbReference type="CDD" id="cd17470">
    <property type="entry name" value="T3SS_Flik_C"/>
    <property type="match status" value="1"/>
</dbReference>
<feature type="compositionally biased region" description="Basic and acidic residues" evidence="1">
    <location>
        <begin position="498"/>
        <end position="509"/>
    </location>
</feature>
<dbReference type="EMBL" id="JBEQCT010000003">
    <property type="protein sequence ID" value="MFM2485102.1"/>
    <property type="molecule type" value="Genomic_DNA"/>
</dbReference>
<dbReference type="Gene3D" id="3.30.750.140">
    <property type="match status" value="1"/>
</dbReference>
<keyword evidence="4" id="KW-1185">Reference proteome</keyword>
<feature type="compositionally biased region" description="Polar residues" evidence="1">
    <location>
        <begin position="61"/>
        <end position="85"/>
    </location>
</feature>
<feature type="domain" description="Flagellar hook-length control protein-like C-terminal" evidence="2">
    <location>
        <begin position="722"/>
        <end position="804"/>
    </location>
</feature>
<evidence type="ECO:0000256" key="1">
    <source>
        <dbReference type="SAM" id="MobiDB-lite"/>
    </source>
</evidence>
<dbReference type="PANTHER" id="PTHR37533">
    <property type="entry name" value="FLAGELLAR HOOK-LENGTH CONTROL PROTEIN"/>
    <property type="match status" value="1"/>
</dbReference>
<keyword evidence="3" id="KW-0282">Flagellum</keyword>
<name>A0ABW9G643_9GAMM</name>
<feature type="region of interest" description="Disordered" evidence="1">
    <location>
        <begin position="387"/>
        <end position="407"/>
    </location>
</feature>
<evidence type="ECO:0000313" key="3">
    <source>
        <dbReference type="EMBL" id="MFM2485102.1"/>
    </source>
</evidence>